<dbReference type="STRING" id="556484.B7GES2"/>
<dbReference type="InterPro" id="IPR038508">
    <property type="entry name" value="ArfGAP_dom_sf"/>
</dbReference>
<evidence type="ECO:0000256" key="1">
    <source>
        <dbReference type="ARBA" id="ARBA00022468"/>
    </source>
</evidence>
<dbReference type="Pfam" id="PF01412">
    <property type="entry name" value="ArfGap"/>
    <property type="match status" value="1"/>
</dbReference>
<dbReference type="GO" id="GO:0048205">
    <property type="term" value="P:COPI coating of Golgi vesicle"/>
    <property type="evidence" value="ECO:0007669"/>
    <property type="project" value="TreeGrafter"/>
</dbReference>
<dbReference type="AlphaFoldDB" id="B7GES2"/>
<reference evidence="8" key="2">
    <citation type="submission" date="2008-08" db="EMBL/GenBank/DDBJ databases">
        <authorList>
            <consortium name="Diatom Consortium"/>
            <person name="Grigoriev I."/>
            <person name="Grimwood J."/>
            <person name="Kuo A."/>
            <person name="Otillar R.P."/>
            <person name="Salamov A."/>
            <person name="Detter J.C."/>
            <person name="Lindquist E."/>
            <person name="Shapiro H."/>
            <person name="Lucas S."/>
            <person name="Glavina del Rio T."/>
            <person name="Pitluck S."/>
            <person name="Rokhsar D."/>
            <person name="Bowler C."/>
        </authorList>
    </citation>
    <scope>GENOME REANNOTATION</scope>
    <source>
        <strain evidence="8">CCAP 1055/1</strain>
    </source>
</reference>
<dbReference type="PROSITE" id="PS50115">
    <property type="entry name" value="ARFGAP"/>
    <property type="match status" value="1"/>
</dbReference>
<dbReference type="RefSeq" id="XP_002185600.1">
    <property type="nucleotide sequence ID" value="XM_002185564.1"/>
</dbReference>
<dbReference type="KEGG" id="pti:PHATRDRAFT_7988"/>
<evidence type="ECO:0000313" key="8">
    <source>
        <dbReference type="Proteomes" id="UP000000759"/>
    </source>
</evidence>
<dbReference type="InterPro" id="IPR001164">
    <property type="entry name" value="ArfGAP_dom"/>
</dbReference>
<dbReference type="PANTHER" id="PTHR45686:SF4">
    <property type="entry name" value="ADP-RIBOSYLATION FACTOR GTPASE ACTIVATING PROTEIN 3, ISOFORM H"/>
    <property type="match status" value="1"/>
</dbReference>
<reference evidence="7 8" key="1">
    <citation type="journal article" date="2008" name="Nature">
        <title>The Phaeodactylum genome reveals the evolutionary history of diatom genomes.</title>
        <authorList>
            <person name="Bowler C."/>
            <person name="Allen A.E."/>
            <person name="Badger J.H."/>
            <person name="Grimwood J."/>
            <person name="Jabbari K."/>
            <person name="Kuo A."/>
            <person name="Maheswari U."/>
            <person name="Martens C."/>
            <person name="Maumus F."/>
            <person name="Otillar R.P."/>
            <person name="Rayko E."/>
            <person name="Salamov A."/>
            <person name="Vandepoele K."/>
            <person name="Beszteri B."/>
            <person name="Gruber A."/>
            <person name="Heijde M."/>
            <person name="Katinka M."/>
            <person name="Mock T."/>
            <person name="Valentin K."/>
            <person name="Verret F."/>
            <person name="Berges J.A."/>
            <person name="Brownlee C."/>
            <person name="Cadoret J.P."/>
            <person name="Chiovitti A."/>
            <person name="Choi C.J."/>
            <person name="Coesel S."/>
            <person name="De Martino A."/>
            <person name="Detter J.C."/>
            <person name="Durkin C."/>
            <person name="Falciatore A."/>
            <person name="Fournet J."/>
            <person name="Haruta M."/>
            <person name="Huysman M.J."/>
            <person name="Jenkins B.D."/>
            <person name="Jiroutova K."/>
            <person name="Jorgensen R.E."/>
            <person name="Joubert Y."/>
            <person name="Kaplan A."/>
            <person name="Kroger N."/>
            <person name="Kroth P.G."/>
            <person name="La Roche J."/>
            <person name="Lindquist E."/>
            <person name="Lommer M."/>
            <person name="Martin-Jezequel V."/>
            <person name="Lopez P.J."/>
            <person name="Lucas S."/>
            <person name="Mangogna M."/>
            <person name="McGinnis K."/>
            <person name="Medlin L.K."/>
            <person name="Montsant A."/>
            <person name="Oudot-Le Secq M.P."/>
            <person name="Napoli C."/>
            <person name="Obornik M."/>
            <person name="Parker M.S."/>
            <person name="Petit J.L."/>
            <person name="Porcel B.M."/>
            <person name="Poulsen N."/>
            <person name="Robison M."/>
            <person name="Rychlewski L."/>
            <person name="Rynearson T.A."/>
            <person name="Schmutz J."/>
            <person name="Shapiro H."/>
            <person name="Siaut M."/>
            <person name="Stanley M."/>
            <person name="Sussman M.R."/>
            <person name="Taylor A.R."/>
            <person name="Vardi A."/>
            <person name="von Dassow P."/>
            <person name="Vyverman W."/>
            <person name="Willis A."/>
            <person name="Wyrwicz L.S."/>
            <person name="Rokhsar D.S."/>
            <person name="Weissenbach J."/>
            <person name="Armbrust E.V."/>
            <person name="Green B.R."/>
            <person name="Van de Peer Y."/>
            <person name="Grigoriev I.V."/>
        </authorList>
    </citation>
    <scope>NUCLEOTIDE SEQUENCE [LARGE SCALE GENOMIC DNA]</scope>
    <source>
        <strain evidence="7 8">CCAP 1055/1</strain>
    </source>
</reference>
<protein>
    <recommendedName>
        <fullName evidence="6">Arf-GAP domain-containing protein</fullName>
    </recommendedName>
</protein>
<evidence type="ECO:0000313" key="7">
    <source>
        <dbReference type="EMBL" id="EEC42898.1"/>
    </source>
</evidence>
<dbReference type="GO" id="GO:0000139">
    <property type="term" value="C:Golgi membrane"/>
    <property type="evidence" value="ECO:0007669"/>
    <property type="project" value="GOC"/>
</dbReference>
<dbReference type="PaxDb" id="2850-Phatr7988"/>
<dbReference type="eggNOG" id="KOG0704">
    <property type="taxonomic scope" value="Eukaryota"/>
</dbReference>
<dbReference type="OrthoDB" id="983479at2759"/>
<keyword evidence="8" id="KW-1185">Reference proteome</keyword>
<evidence type="ECO:0000256" key="5">
    <source>
        <dbReference type="PROSITE-ProRule" id="PRU00288"/>
    </source>
</evidence>
<dbReference type="InterPro" id="IPR037278">
    <property type="entry name" value="ARFGAP/RecO"/>
</dbReference>
<dbReference type="HOGENOM" id="CLU_620361_0_0_1"/>
<dbReference type="GeneID" id="7199467"/>
<keyword evidence="4" id="KW-0862">Zinc</keyword>
<accession>B7GES2</accession>
<dbReference type="SMART" id="SM00105">
    <property type="entry name" value="ArfGap"/>
    <property type="match status" value="1"/>
</dbReference>
<gene>
    <name evidence="7" type="ORF">PHATRDRAFT_7988</name>
</gene>
<proteinExistence type="predicted"/>
<sequence length="74" mass="8055">PGNTVCCDCGMKNPQWASVSFGNVFCLECSGVHRSLGVHISFVRSIAMDSWTDQQLALMKAGGNDKCNQYLQAK</sequence>
<dbReference type="SUPFAM" id="SSF57863">
    <property type="entry name" value="ArfGap/RecO-like zinc finger"/>
    <property type="match status" value="1"/>
</dbReference>
<organism evidence="7 8">
    <name type="scientific">Phaeodactylum tricornutum (strain CCAP 1055/1)</name>
    <dbReference type="NCBI Taxonomy" id="556484"/>
    <lineage>
        <taxon>Eukaryota</taxon>
        <taxon>Sar</taxon>
        <taxon>Stramenopiles</taxon>
        <taxon>Ochrophyta</taxon>
        <taxon>Bacillariophyta</taxon>
        <taxon>Bacillariophyceae</taxon>
        <taxon>Bacillariophycidae</taxon>
        <taxon>Naviculales</taxon>
        <taxon>Phaeodactylaceae</taxon>
        <taxon>Phaeodactylum</taxon>
    </lineage>
</organism>
<evidence type="ECO:0000256" key="2">
    <source>
        <dbReference type="ARBA" id="ARBA00022723"/>
    </source>
</evidence>
<evidence type="ECO:0000256" key="4">
    <source>
        <dbReference type="ARBA" id="ARBA00022833"/>
    </source>
</evidence>
<feature type="domain" description="Arf-GAP" evidence="6">
    <location>
        <begin position="1"/>
        <end position="74"/>
    </location>
</feature>
<dbReference type="GO" id="GO:0008270">
    <property type="term" value="F:zinc ion binding"/>
    <property type="evidence" value="ECO:0007669"/>
    <property type="project" value="UniProtKB-KW"/>
</dbReference>
<evidence type="ECO:0000256" key="3">
    <source>
        <dbReference type="ARBA" id="ARBA00022771"/>
    </source>
</evidence>
<keyword evidence="3 5" id="KW-0863">Zinc-finger</keyword>
<dbReference type="InParanoid" id="B7GES2"/>
<feature type="non-terminal residue" evidence="7">
    <location>
        <position position="1"/>
    </location>
</feature>
<dbReference type="Proteomes" id="UP000000759">
    <property type="component" value="Chromosome 33"/>
</dbReference>
<feature type="non-terminal residue" evidence="7">
    <location>
        <position position="74"/>
    </location>
</feature>
<dbReference type="PRINTS" id="PR00405">
    <property type="entry name" value="REVINTRACTNG"/>
</dbReference>
<keyword evidence="2" id="KW-0479">Metal-binding</keyword>
<dbReference type="GO" id="GO:0005096">
    <property type="term" value="F:GTPase activator activity"/>
    <property type="evidence" value="ECO:0007669"/>
    <property type="project" value="UniProtKB-KW"/>
</dbReference>
<keyword evidence="1" id="KW-0343">GTPase activation</keyword>
<dbReference type="EMBL" id="CM000635">
    <property type="protein sequence ID" value="EEC42898.1"/>
    <property type="molecule type" value="Genomic_DNA"/>
</dbReference>
<dbReference type="PANTHER" id="PTHR45686">
    <property type="entry name" value="ADP-RIBOSYLATION FACTOR GTPASE ACTIVATING PROTEIN 3, ISOFORM H-RELATED"/>
    <property type="match status" value="1"/>
</dbReference>
<evidence type="ECO:0000259" key="6">
    <source>
        <dbReference type="PROSITE" id="PS50115"/>
    </source>
</evidence>
<dbReference type="Gene3D" id="1.10.220.150">
    <property type="entry name" value="Arf GTPase activating protein"/>
    <property type="match status" value="1"/>
</dbReference>
<name>B7GES2_PHATC</name>